<keyword evidence="4" id="KW-1185">Reference proteome</keyword>
<evidence type="ECO:0000256" key="1">
    <source>
        <dbReference type="SAM" id="SignalP"/>
    </source>
</evidence>
<protein>
    <submittedName>
        <fullName evidence="3">Endonuclease YncB(Thermonuclease family)</fullName>
    </submittedName>
</protein>
<feature type="signal peptide" evidence="1">
    <location>
        <begin position="1"/>
        <end position="21"/>
    </location>
</feature>
<keyword evidence="3" id="KW-0378">Hydrolase</keyword>
<dbReference type="InterPro" id="IPR016071">
    <property type="entry name" value="Staphylococal_nuclease_OB-fold"/>
</dbReference>
<proteinExistence type="predicted"/>
<evidence type="ECO:0000313" key="3">
    <source>
        <dbReference type="EMBL" id="MDP9839239.1"/>
    </source>
</evidence>
<dbReference type="PROSITE" id="PS50830">
    <property type="entry name" value="TNASE_3"/>
    <property type="match status" value="1"/>
</dbReference>
<dbReference type="Proteomes" id="UP001241472">
    <property type="component" value="Unassembled WGS sequence"/>
</dbReference>
<name>A0ABT9PZG0_9HYPH</name>
<dbReference type="SUPFAM" id="SSF50199">
    <property type="entry name" value="Staphylococcal nuclease"/>
    <property type="match status" value="1"/>
</dbReference>
<feature type="chain" id="PRO_5046470541" evidence="1">
    <location>
        <begin position="22"/>
        <end position="147"/>
    </location>
</feature>
<dbReference type="EMBL" id="JAUSRF010000014">
    <property type="protein sequence ID" value="MDP9839239.1"/>
    <property type="molecule type" value="Genomic_DNA"/>
</dbReference>
<comment type="caution">
    <text evidence="3">The sequence shown here is derived from an EMBL/GenBank/DDBJ whole genome shotgun (WGS) entry which is preliminary data.</text>
</comment>
<evidence type="ECO:0000313" key="4">
    <source>
        <dbReference type="Proteomes" id="UP001241472"/>
    </source>
</evidence>
<keyword evidence="3" id="KW-0540">Nuclease</keyword>
<dbReference type="GO" id="GO:0004519">
    <property type="term" value="F:endonuclease activity"/>
    <property type="evidence" value="ECO:0007669"/>
    <property type="project" value="UniProtKB-KW"/>
</dbReference>
<organism evidence="3 4">
    <name type="scientific">Neorhizobium huautlense</name>
    <dbReference type="NCBI Taxonomy" id="67774"/>
    <lineage>
        <taxon>Bacteria</taxon>
        <taxon>Pseudomonadati</taxon>
        <taxon>Pseudomonadota</taxon>
        <taxon>Alphaproteobacteria</taxon>
        <taxon>Hyphomicrobiales</taxon>
        <taxon>Rhizobiaceae</taxon>
        <taxon>Rhizobium/Agrobacterium group</taxon>
        <taxon>Neorhizobium</taxon>
    </lineage>
</organism>
<reference evidence="3 4" key="1">
    <citation type="submission" date="2023-07" db="EMBL/GenBank/DDBJ databases">
        <title>Sorghum-associated microbial communities from plants grown in Nebraska, USA.</title>
        <authorList>
            <person name="Schachtman D."/>
        </authorList>
    </citation>
    <scope>NUCLEOTIDE SEQUENCE [LARGE SCALE GENOMIC DNA]</scope>
    <source>
        <strain evidence="3 4">DS1307</strain>
    </source>
</reference>
<evidence type="ECO:0000259" key="2">
    <source>
        <dbReference type="PROSITE" id="PS50830"/>
    </source>
</evidence>
<gene>
    <name evidence="3" type="ORF">J2T09_004014</name>
</gene>
<sequence length="147" mass="15777">MLKTLSTPLLLAAAIATAAFAREEIAGPVEATILRIVDGDTLLVEARPWPQQRMEVYVRIRGIDAPEMKSGCPGVRLAGVDARNALEELTAASRKIQLVHISGDKYFGRIVADVILPDGKNVADDLLVAGLVRVYSGGRKPKENCDG</sequence>
<dbReference type="SMART" id="SM00318">
    <property type="entry name" value="SNc"/>
    <property type="match status" value="1"/>
</dbReference>
<dbReference type="Gene3D" id="2.40.50.90">
    <property type="match status" value="1"/>
</dbReference>
<feature type="domain" description="TNase-like" evidence="2">
    <location>
        <begin position="27"/>
        <end position="147"/>
    </location>
</feature>
<keyword evidence="1" id="KW-0732">Signal</keyword>
<dbReference type="Pfam" id="PF00565">
    <property type="entry name" value="SNase"/>
    <property type="match status" value="1"/>
</dbReference>
<keyword evidence="3" id="KW-0255">Endonuclease</keyword>
<dbReference type="InterPro" id="IPR035437">
    <property type="entry name" value="SNase_OB-fold_sf"/>
</dbReference>
<dbReference type="RefSeq" id="WP_306837705.1">
    <property type="nucleotide sequence ID" value="NZ_JAUSRF010000014.1"/>
</dbReference>
<accession>A0ABT9PZG0</accession>